<protein>
    <submittedName>
        <fullName evidence="1">Uncharacterized protein</fullName>
    </submittedName>
</protein>
<reference evidence="1" key="1">
    <citation type="submission" date="2015-05" db="UniProtKB">
        <authorList>
            <consortium name="EnsemblMetazoa"/>
        </authorList>
    </citation>
    <scope>IDENTIFICATION</scope>
</reference>
<dbReference type="HOGENOM" id="CLU_2925467_0_0_1"/>
<organism evidence="1 2">
    <name type="scientific">Rhodnius prolixus</name>
    <name type="common">Triatomid bug</name>
    <dbReference type="NCBI Taxonomy" id="13249"/>
    <lineage>
        <taxon>Eukaryota</taxon>
        <taxon>Metazoa</taxon>
        <taxon>Ecdysozoa</taxon>
        <taxon>Arthropoda</taxon>
        <taxon>Hexapoda</taxon>
        <taxon>Insecta</taxon>
        <taxon>Pterygota</taxon>
        <taxon>Neoptera</taxon>
        <taxon>Paraneoptera</taxon>
        <taxon>Hemiptera</taxon>
        <taxon>Heteroptera</taxon>
        <taxon>Panheteroptera</taxon>
        <taxon>Cimicomorpha</taxon>
        <taxon>Reduviidae</taxon>
        <taxon>Triatominae</taxon>
        <taxon>Rhodnius</taxon>
    </lineage>
</organism>
<accession>T1HUR7</accession>
<dbReference type="AlphaFoldDB" id="T1HUR7"/>
<dbReference type="InParanoid" id="T1HUR7"/>
<proteinExistence type="predicted"/>
<dbReference type="Proteomes" id="UP000015103">
    <property type="component" value="Unassembled WGS sequence"/>
</dbReference>
<keyword evidence="2" id="KW-1185">Reference proteome</keyword>
<sequence>MAFFKKCVFLILAVFCKKCTVGAGMASEESGLKTIDAKVQKSETWIESKKFTVRVFSNYKT</sequence>
<evidence type="ECO:0000313" key="1">
    <source>
        <dbReference type="EnsemblMetazoa" id="RPRC007787-PA"/>
    </source>
</evidence>
<dbReference type="EMBL" id="ACPB03005194">
    <property type="status" value="NOT_ANNOTATED_CDS"/>
    <property type="molecule type" value="Genomic_DNA"/>
</dbReference>
<dbReference type="VEuPathDB" id="VectorBase:RPRC007787"/>
<evidence type="ECO:0000313" key="2">
    <source>
        <dbReference type="Proteomes" id="UP000015103"/>
    </source>
</evidence>
<name>T1HUR7_RHOPR</name>
<dbReference type="EnsemblMetazoa" id="RPRC007787-RA">
    <property type="protein sequence ID" value="RPRC007787-PA"/>
    <property type="gene ID" value="RPRC007787"/>
</dbReference>